<keyword evidence="2" id="KW-1185">Reference proteome</keyword>
<reference evidence="2" key="1">
    <citation type="submission" date="2016-10" db="EMBL/GenBank/DDBJ databases">
        <authorList>
            <person name="Varghese N."/>
            <person name="Submissions S."/>
        </authorList>
    </citation>
    <scope>NUCLEOTIDE SEQUENCE [LARGE SCALE GENOMIC DNA]</scope>
    <source>
        <strain evidence="2">CGMCC 1.8981</strain>
    </source>
</reference>
<dbReference type="AlphaFoldDB" id="A0A1H6G6D9"/>
<protein>
    <submittedName>
        <fullName evidence="1">Uncharacterized protein</fullName>
    </submittedName>
</protein>
<organism evidence="1 2">
    <name type="scientific">Natronorubrum sediminis</name>
    <dbReference type="NCBI Taxonomy" id="640943"/>
    <lineage>
        <taxon>Archaea</taxon>
        <taxon>Methanobacteriati</taxon>
        <taxon>Methanobacteriota</taxon>
        <taxon>Stenosarchaea group</taxon>
        <taxon>Halobacteria</taxon>
        <taxon>Halobacteriales</taxon>
        <taxon>Natrialbaceae</taxon>
        <taxon>Natronorubrum</taxon>
    </lineage>
</organism>
<dbReference type="Proteomes" id="UP000199112">
    <property type="component" value="Unassembled WGS sequence"/>
</dbReference>
<dbReference type="InterPro" id="IPR058440">
    <property type="entry name" value="DUF8127"/>
</dbReference>
<proteinExistence type="predicted"/>
<evidence type="ECO:0000313" key="2">
    <source>
        <dbReference type="Proteomes" id="UP000199112"/>
    </source>
</evidence>
<evidence type="ECO:0000313" key="1">
    <source>
        <dbReference type="EMBL" id="SEH17455.1"/>
    </source>
</evidence>
<dbReference type="EMBL" id="FNWL01000004">
    <property type="protein sequence ID" value="SEH17455.1"/>
    <property type="molecule type" value="Genomic_DNA"/>
</dbReference>
<sequence>MRSARTVYRTYRVHLLLGLGVPLLLASALYAPGITLTDDYYQYDAIEVDHDEDGLSTVHAERESEIDPPEGIDGVLCGDYQDGNGQLCSFVHALDDGAEIETERMGITEPTEYGYNWNESEFVVLTTDEVDDETVMALESVDAETVFNDLAVDEARLTDDERSVIEDGQARTTDRLSENQLLESDDEYYLLAQNDSYSGSLAEPDCGITLGSDESFCEELRPWLWLESGATVLGFVLGGGLVVQGYRRAVGHEFDPERWRKLNEK</sequence>
<name>A0A1H6G6D9_9EURY</name>
<dbReference type="OrthoDB" id="376356at2157"/>
<dbReference type="RefSeq" id="WP_090507951.1">
    <property type="nucleotide sequence ID" value="NZ_FNWL01000004.1"/>
</dbReference>
<gene>
    <name evidence="1" type="ORF">SAMN04487967_3185</name>
</gene>
<dbReference type="Pfam" id="PF26448">
    <property type="entry name" value="DUF8127"/>
    <property type="match status" value="1"/>
</dbReference>
<accession>A0A1H6G6D9</accession>